<dbReference type="SUPFAM" id="SSF48264">
    <property type="entry name" value="Cytochrome P450"/>
    <property type="match status" value="1"/>
</dbReference>
<dbReference type="Gene3D" id="1.10.630.10">
    <property type="entry name" value="Cytochrome P450"/>
    <property type="match status" value="1"/>
</dbReference>
<dbReference type="InterPro" id="IPR036396">
    <property type="entry name" value="Cyt_P450_sf"/>
</dbReference>
<evidence type="ECO:0000256" key="2">
    <source>
        <dbReference type="SAM" id="MobiDB-lite"/>
    </source>
</evidence>
<dbReference type="EMBL" id="JAFEUF010000087">
    <property type="protein sequence ID" value="MBM7055736.1"/>
    <property type="molecule type" value="Genomic_DNA"/>
</dbReference>
<organism evidence="3 4">
    <name type="scientific">Streptomyces durocortorensis</name>
    <dbReference type="NCBI Taxonomy" id="2811104"/>
    <lineage>
        <taxon>Bacteria</taxon>
        <taxon>Bacillati</taxon>
        <taxon>Actinomycetota</taxon>
        <taxon>Actinomycetes</taxon>
        <taxon>Kitasatosporales</taxon>
        <taxon>Streptomycetaceae</taxon>
        <taxon>Streptomyces</taxon>
    </lineage>
</organism>
<dbReference type="PANTHER" id="PTHR46696:SF3">
    <property type="entry name" value="PULCHERRIMINIC ACID SYNTHASE"/>
    <property type="match status" value="1"/>
</dbReference>
<dbReference type="PRINTS" id="PR00359">
    <property type="entry name" value="BP450"/>
</dbReference>
<feature type="compositionally biased region" description="Low complexity" evidence="2">
    <location>
        <begin position="20"/>
        <end position="29"/>
    </location>
</feature>
<evidence type="ECO:0000313" key="3">
    <source>
        <dbReference type="EMBL" id="MBM7055736.1"/>
    </source>
</evidence>
<dbReference type="Proteomes" id="UP000712045">
    <property type="component" value="Unassembled WGS sequence"/>
</dbReference>
<dbReference type="Pfam" id="PF00067">
    <property type="entry name" value="p450"/>
    <property type="match status" value="1"/>
</dbReference>
<comment type="caution">
    <text evidence="3">The sequence shown here is derived from an EMBL/GenBank/DDBJ whole genome shotgun (WGS) entry which is preliminary data.</text>
</comment>
<evidence type="ECO:0000313" key="4">
    <source>
        <dbReference type="Proteomes" id="UP000712045"/>
    </source>
</evidence>
<dbReference type="InterPro" id="IPR001128">
    <property type="entry name" value="Cyt_P450"/>
</dbReference>
<dbReference type="RefSeq" id="WP_205084019.1">
    <property type="nucleotide sequence ID" value="NZ_JAFEUF010000087.1"/>
</dbReference>
<keyword evidence="4" id="KW-1185">Reference proteome</keyword>
<accession>A0ABS2HXK1</accession>
<reference evidence="3 4" key="1">
    <citation type="submission" date="2021-02" db="EMBL/GenBank/DDBJ databases">
        <title>Genome Streptomyces sp. RHZ10.</title>
        <authorList>
            <person name="Besaury L."/>
        </authorList>
    </citation>
    <scope>NUCLEOTIDE SEQUENCE [LARGE SCALE GENOMIC DNA]</scope>
    <source>
        <strain evidence="3 4">RHZ10</strain>
    </source>
</reference>
<sequence>MPVDRPDALPAARRPHRLAGGRPGLLAPGGTTDPYRLRLYRLLRTDYPLGYDPDLGAWLLSRYVDVALALTDHRFTGYPHDGAPRGRAPVPLGLCRGSLVCGPLTVPWSTAAPAVERTAYVLARRIAGRDRADLVADFCRWLPAGAAAAAAGLSSPDLSTLPPAARRRRTGGGADDCAGPTALREHALASFLANMLDDPDLLAAARAAATAAPPAGGAGEGSRTLLGRAWAETLRRDPPVQIVLRRTRTEVAVSGGTLPADAPVACLIGAAGRDPARFAAPDRFDPLRADADPLLIGPAGCPAALLGRLEAEHGLHALLTAMPGIRWAEGFRPAAGGLLTRGPRALLVRPS</sequence>
<comment type="similarity">
    <text evidence="1">Belongs to the cytochrome P450 family.</text>
</comment>
<feature type="region of interest" description="Disordered" evidence="2">
    <location>
        <begin position="1"/>
        <end position="29"/>
    </location>
</feature>
<dbReference type="PANTHER" id="PTHR46696">
    <property type="entry name" value="P450, PUTATIVE (EUROFUNG)-RELATED"/>
    <property type="match status" value="1"/>
</dbReference>
<dbReference type="InterPro" id="IPR002397">
    <property type="entry name" value="Cyt_P450_B"/>
</dbReference>
<feature type="region of interest" description="Disordered" evidence="2">
    <location>
        <begin position="158"/>
        <end position="179"/>
    </location>
</feature>
<name>A0ABS2HXK1_9ACTN</name>
<protein>
    <submittedName>
        <fullName evidence="3">Cytochrome P450</fullName>
    </submittedName>
</protein>
<proteinExistence type="inferred from homology"/>
<evidence type="ECO:0000256" key="1">
    <source>
        <dbReference type="ARBA" id="ARBA00010617"/>
    </source>
</evidence>
<gene>
    <name evidence="3" type="ORF">JS521_18145</name>
</gene>